<protein>
    <submittedName>
        <fullName evidence="1">Uncharacterized protein</fullName>
    </submittedName>
</protein>
<dbReference type="Proteomes" id="UP000287166">
    <property type="component" value="Unassembled WGS sequence"/>
</dbReference>
<dbReference type="AlphaFoldDB" id="A0A401GCR9"/>
<dbReference type="InParanoid" id="A0A401GCR9"/>
<keyword evidence="2" id="KW-1185">Reference proteome</keyword>
<reference evidence="1 2" key="1">
    <citation type="journal article" date="2018" name="Sci. Rep.">
        <title>Genome sequence of the cauliflower mushroom Sparassis crispa (Hanabiratake) and its association with beneficial usage.</title>
        <authorList>
            <person name="Kiyama R."/>
            <person name="Furutani Y."/>
            <person name="Kawaguchi K."/>
            <person name="Nakanishi T."/>
        </authorList>
    </citation>
    <scope>NUCLEOTIDE SEQUENCE [LARGE SCALE GENOMIC DNA]</scope>
</reference>
<evidence type="ECO:0000313" key="2">
    <source>
        <dbReference type="Proteomes" id="UP000287166"/>
    </source>
</evidence>
<dbReference type="RefSeq" id="XP_027610844.1">
    <property type="nucleotide sequence ID" value="XM_027755043.1"/>
</dbReference>
<organism evidence="1 2">
    <name type="scientific">Sparassis crispa</name>
    <dbReference type="NCBI Taxonomy" id="139825"/>
    <lineage>
        <taxon>Eukaryota</taxon>
        <taxon>Fungi</taxon>
        <taxon>Dikarya</taxon>
        <taxon>Basidiomycota</taxon>
        <taxon>Agaricomycotina</taxon>
        <taxon>Agaricomycetes</taxon>
        <taxon>Polyporales</taxon>
        <taxon>Sparassidaceae</taxon>
        <taxon>Sparassis</taxon>
    </lineage>
</organism>
<sequence length="67" mass="7625">MGKLYTLGILRTVNCRKDFRERLASTDLGRHTLSSYQWNQEPLVAAAPVNWGPVMESALGHERPTKR</sequence>
<comment type="caution">
    <text evidence="1">The sequence shown here is derived from an EMBL/GenBank/DDBJ whole genome shotgun (WGS) entry which is preliminary data.</text>
</comment>
<dbReference type="EMBL" id="BFAD01000002">
    <property type="protein sequence ID" value="GBE79931.1"/>
    <property type="molecule type" value="Genomic_DNA"/>
</dbReference>
<accession>A0A401GCR9</accession>
<name>A0A401GCR9_9APHY</name>
<dbReference type="GeneID" id="38776848"/>
<evidence type="ECO:0000313" key="1">
    <source>
        <dbReference type="EMBL" id="GBE79931.1"/>
    </source>
</evidence>
<dbReference type="OrthoDB" id="3251949at2759"/>
<proteinExistence type="predicted"/>
<gene>
    <name evidence="1" type="ORF">SCP_0211330</name>
</gene>